<comment type="caution">
    <text evidence="1">The sequence shown here is derived from an EMBL/GenBank/DDBJ whole genome shotgun (WGS) entry which is preliminary data.</text>
</comment>
<reference evidence="1 2" key="1">
    <citation type="submission" date="2016-02" db="EMBL/GenBank/DDBJ databases">
        <title>Band-tailed pigeon sequencing and assembly.</title>
        <authorList>
            <person name="Soares A.E."/>
            <person name="Novak B.J."/>
            <person name="Rice E.S."/>
            <person name="O'Connell B."/>
            <person name="Chang D."/>
            <person name="Weber S."/>
            <person name="Shapiro B."/>
        </authorList>
    </citation>
    <scope>NUCLEOTIDE SEQUENCE [LARGE SCALE GENOMIC DNA]</scope>
    <source>
        <strain evidence="1">BTP2013</strain>
        <tissue evidence="1">Blood</tissue>
    </source>
</reference>
<protein>
    <submittedName>
        <fullName evidence="1">Uncharacterized protein</fullName>
    </submittedName>
</protein>
<name>A0A1V4KPV9_PATFA</name>
<organism evidence="1 2">
    <name type="scientific">Patagioenas fasciata monilis</name>
    <dbReference type="NCBI Taxonomy" id="372326"/>
    <lineage>
        <taxon>Eukaryota</taxon>
        <taxon>Metazoa</taxon>
        <taxon>Chordata</taxon>
        <taxon>Craniata</taxon>
        <taxon>Vertebrata</taxon>
        <taxon>Euteleostomi</taxon>
        <taxon>Archelosauria</taxon>
        <taxon>Archosauria</taxon>
        <taxon>Dinosauria</taxon>
        <taxon>Saurischia</taxon>
        <taxon>Theropoda</taxon>
        <taxon>Coelurosauria</taxon>
        <taxon>Aves</taxon>
        <taxon>Neognathae</taxon>
        <taxon>Neoaves</taxon>
        <taxon>Columbimorphae</taxon>
        <taxon>Columbiformes</taxon>
        <taxon>Columbidae</taxon>
        <taxon>Patagioenas</taxon>
    </lineage>
</organism>
<dbReference type="AlphaFoldDB" id="A0A1V4KPV9"/>
<dbReference type="Proteomes" id="UP000190648">
    <property type="component" value="Unassembled WGS sequence"/>
</dbReference>
<accession>A0A1V4KPV9</accession>
<keyword evidence="2" id="KW-1185">Reference proteome</keyword>
<gene>
    <name evidence="1" type="ORF">AV530_008484</name>
</gene>
<dbReference type="EMBL" id="LSYS01002332">
    <property type="protein sequence ID" value="OPJ86451.1"/>
    <property type="molecule type" value="Genomic_DNA"/>
</dbReference>
<evidence type="ECO:0000313" key="1">
    <source>
        <dbReference type="EMBL" id="OPJ86451.1"/>
    </source>
</evidence>
<sequence>MRHVIIRKLARINWIVSISEKDPSGTNYGGILGLRNISRKYFLQGRSKGDKLLENIGIQIKECQYI</sequence>
<proteinExistence type="predicted"/>
<evidence type="ECO:0000313" key="2">
    <source>
        <dbReference type="Proteomes" id="UP000190648"/>
    </source>
</evidence>